<keyword evidence="10" id="KW-0131">Cell cycle</keyword>
<dbReference type="CDD" id="cd24004">
    <property type="entry name" value="ASKHA_NBD_PilM-like"/>
    <property type="match status" value="1"/>
</dbReference>
<feature type="domain" description="SHS2" evidence="9">
    <location>
        <begin position="8"/>
        <end position="203"/>
    </location>
</feature>
<comment type="caution">
    <text evidence="10">The sequence shown here is derived from an EMBL/GenBank/DDBJ whole genome shotgun (WGS) entry which is preliminary data.</text>
</comment>
<dbReference type="SUPFAM" id="SSF53067">
    <property type="entry name" value="Actin-like ATPase domain"/>
    <property type="match status" value="2"/>
</dbReference>
<dbReference type="InterPro" id="IPR050696">
    <property type="entry name" value="FtsA/MreB"/>
</dbReference>
<evidence type="ECO:0000256" key="3">
    <source>
        <dbReference type="ARBA" id="ARBA00017249"/>
    </source>
</evidence>
<dbReference type="InterPro" id="IPR018181">
    <property type="entry name" value="Heat_shock_70_CS"/>
</dbReference>
<keyword evidence="10" id="KW-0132">Cell division</keyword>
<dbReference type="Gene3D" id="3.30.420.40">
    <property type="match status" value="2"/>
</dbReference>
<organism evidence="10 11">
    <name type="scientific">Caldanaerobacter subterraneus</name>
    <dbReference type="NCBI Taxonomy" id="911092"/>
    <lineage>
        <taxon>Bacteria</taxon>
        <taxon>Bacillati</taxon>
        <taxon>Bacillota</taxon>
        <taxon>Clostridia</taxon>
        <taxon>Thermoanaerobacterales</taxon>
        <taxon>Thermoanaerobacteraceae</taxon>
        <taxon>Caldanaerobacter</taxon>
    </lineage>
</organism>
<evidence type="ECO:0000256" key="8">
    <source>
        <dbReference type="PROSITE-ProRule" id="PRU00182"/>
    </source>
</evidence>
<dbReference type="Pfam" id="PF14450">
    <property type="entry name" value="FtsA"/>
    <property type="match status" value="1"/>
</dbReference>
<dbReference type="InterPro" id="IPR043129">
    <property type="entry name" value="ATPase_NBD"/>
</dbReference>
<evidence type="ECO:0000256" key="2">
    <source>
        <dbReference type="ARBA" id="ARBA00014415"/>
    </source>
</evidence>
<dbReference type="GO" id="GO:0003723">
    <property type="term" value="F:RNA binding"/>
    <property type="evidence" value="ECO:0007669"/>
    <property type="project" value="UniProtKB-KW"/>
</dbReference>
<evidence type="ECO:0000256" key="6">
    <source>
        <dbReference type="ARBA" id="ARBA00030945"/>
    </source>
</evidence>
<proteinExistence type="inferred from homology"/>
<name>A0A357VJK4_9THEO</name>
<keyword evidence="4" id="KW-0346">Stress response</keyword>
<evidence type="ECO:0000256" key="5">
    <source>
        <dbReference type="ARBA" id="ARBA00030019"/>
    </source>
</evidence>
<keyword evidence="8" id="KW-0694">RNA-binding</keyword>
<dbReference type="PROSITE" id="PS01036">
    <property type="entry name" value="HSP70_3"/>
    <property type="match status" value="1"/>
</dbReference>
<evidence type="ECO:0000256" key="4">
    <source>
        <dbReference type="ARBA" id="ARBA00023016"/>
    </source>
</evidence>
<comment type="similarity">
    <text evidence="1">Belongs to the heat shock protein 70 family.</text>
</comment>
<dbReference type="GO" id="GO:0051301">
    <property type="term" value="P:cell division"/>
    <property type="evidence" value="ECO:0007669"/>
    <property type="project" value="UniProtKB-KW"/>
</dbReference>
<dbReference type="SMART" id="SM00842">
    <property type="entry name" value="FtsA"/>
    <property type="match status" value="1"/>
</dbReference>
<dbReference type="PANTHER" id="PTHR32432:SF3">
    <property type="entry name" value="ETHANOLAMINE UTILIZATION PROTEIN EUTJ"/>
    <property type="match status" value="1"/>
</dbReference>
<dbReference type="EMBL" id="DOLB01000034">
    <property type="protein sequence ID" value="HBT48543.1"/>
    <property type="molecule type" value="Genomic_DNA"/>
</dbReference>
<dbReference type="AlphaFoldDB" id="A0A357VJK4"/>
<evidence type="ECO:0000256" key="7">
    <source>
        <dbReference type="ARBA" id="ARBA00033103"/>
    </source>
</evidence>
<dbReference type="Proteomes" id="UP000264445">
    <property type="component" value="Unassembled WGS sequence"/>
</dbReference>
<dbReference type="OMA" id="MVPMAGD"/>
<evidence type="ECO:0000313" key="10">
    <source>
        <dbReference type="EMBL" id="HBT48543.1"/>
    </source>
</evidence>
<protein>
    <recommendedName>
        <fullName evidence="2">Chaperone protein DnaK</fullName>
    </recommendedName>
    <alternativeName>
        <fullName evidence="3">Chaperone protein dnaK</fullName>
    </alternativeName>
    <alternativeName>
        <fullName evidence="7">HSP70</fullName>
    </alternativeName>
    <alternativeName>
        <fullName evidence="6">Heat shock 70 kDa protein</fullName>
    </alternativeName>
    <alternativeName>
        <fullName evidence="5">Heat shock protein 70</fullName>
    </alternativeName>
</protein>
<sequence length="584" mass="64581">MMNTNDIVFALDIGTRVVVGIVATENNGKLEILASEQMEHQERAMFDGQVHDIDKVAHVILSIKEKLENTLKIKLREVAIAAAGRSLKTQFARAEKSLAEDHEITLEDIHSLELEALEIAHKSIVSKSGITDYHTVGYTVSNYYLNGLPIANLKGHRGKEMAVEILATFLPFDVVEGLYASVKKSGLEVSYITLEPIAAINVSLKPDIRMLNIALVDIGAGTSDIAISKEGNIIAYSMVPYAGDEISEEIARHFLTDFATAEKIKKSTKKEIKFKDVLGIEHTISREEVLEVIKPSVKTLAQKICEEIVKYNGKSPSAVFLVGGSSNLPMLPEEIASFLKLPPNRVSVRDIKSVEILHSRPKKLKGPESITPIGIAYSAMINKRKDFVKVYVEDKLVKIFNIKSPTVMDALLAIDYSSQNLIPQSGKDLTFTLNGEKMTIKGEEGIPPKIYVNGTLANLKTSIKEGDRISIIGGKKGKDAFITVRDLVKGAENKEIYVNGKLADPDYSIKEGDEIRVEDSIKSFSITVNGKEVLLKGKREYMFIDLFNFIDIKLDNNRVPEMKINGKKASYTDLLHPGDVIEII</sequence>
<accession>A0A357VJK4</accession>
<dbReference type="InterPro" id="IPR003494">
    <property type="entry name" value="SHS2_FtsA"/>
</dbReference>
<evidence type="ECO:0000256" key="1">
    <source>
        <dbReference type="ARBA" id="ARBA00007381"/>
    </source>
</evidence>
<reference evidence="10 11" key="1">
    <citation type="journal article" date="2018" name="Nat. Biotechnol.">
        <title>A standardized bacterial taxonomy based on genome phylogeny substantially revises the tree of life.</title>
        <authorList>
            <person name="Parks D.H."/>
            <person name="Chuvochina M."/>
            <person name="Waite D.W."/>
            <person name="Rinke C."/>
            <person name="Skarshewski A."/>
            <person name="Chaumeil P.A."/>
            <person name="Hugenholtz P."/>
        </authorList>
    </citation>
    <scope>NUCLEOTIDE SEQUENCE [LARGE SCALE GENOMIC DNA]</scope>
    <source>
        <strain evidence="10">UBA12544</strain>
    </source>
</reference>
<dbReference type="PROSITE" id="PS50889">
    <property type="entry name" value="S4"/>
    <property type="match status" value="1"/>
</dbReference>
<evidence type="ECO:0000313" key="11">
    <source>
        <dbReference type="Proteomes" id="UP000264445"/>
    </source>
</evidence>
<dbReference type="PANTHER" id="PTHR32432">
    <property type="entry name" value="CELL DIVISION PROTEIN FTSA-RELATED"/>
    <property type="match status" value="1"/>
</dbReference>
<gene>
    <name evidence="10" type="ORF">DEA61_01515</name>
</gene>
<evidence type="ECO:0000259" key="9">
    <source>
        <dbReference type="SMART" id="SM00842"/>
    </source>
</evidence>